<dbReference type="GO" id="GO:0006508">
    <property type="term" value="P:proteolysis"/>
    <property type="evidence" value="ECO:0007669"/>
    <property type="project" value="UniProtKB-KW"/>
</dbReference>
<feature type="transmembrane region" description="Helical" evidence="1">
    <location>
        <begin position="122"/>
        <end position="145"/>
    </location>
</feature>
<reference evidence="2 3" key="1">
    <citation type="submission" date="2019-10" db="EMBL/GenBank/DDBJ databases">
        <title>Alkaliphilus serpentinus sp. nov. and Alkaliphilus pronyensis sp. nov., two novel anaerobic alkaliphilic species isolated from the serpentinized-hosted hydrothermal field of the Prony Bay (New Caledonia).</title>
        <authorList>
            <person name="Postec A."/>
        </authorList>
    </citation>
    <scope>NUCLEOTIDE SEQUENCE [LARGE SCALE GENOMIC DNA]</scope>
    <source>
        <strain evidence="2 3">LacT</strain>
    </source>
</reference>
<accession>A0A833M9J3</accession>
<feature type="transmembrane region" description="Helical" evidence="1">
    <location>
        <begin position="36"/>
        <end position="55"/>
    </location>
</feature>
<dbReference type="GO" id="GO:0008237">
    <property type="term" value="F:metallopeptidase activity"/>
    <property type="evidence" value="ECO:0007669"/>
    <property type="project" value="UniProtKB-KW"/>
</dbReference>
<dbReference type="Proteomes" id="UP000465601">
    <property type="component" value="Unassembled WGS sequence"/>
</dbReference>
<dbReference type="AlphaFoldDB" id="A0A833M9J3"/>
<keyword evidence="2" id="KW-0645">Protease</keyword>
<evidence type="ECO:0000313" key="3">
    <source>
        <dbReference type="Proteomes" id="UP000465601"/>
    </source>
</evidence>
<dbReference type="EMBL" id="WBZB01000039">
    <property type="protein sequence ID" value="KAB3528830.1"/>
    <property type="molecule type" value="Genomic_DNA"/>
</dbReference>
<feature type="transmembrane region" description="Helical" evidence="1">
    <location>
        <begin position="205"/>
        <end position="225"/>
    </location>
</feature>
<organism evidence="2 3">
    <name type="scientific">Alkaliphilus serpentinus</name>
    <dbReference type="NCBI Taxonomy" id="1482731"/>
    <lineage>
        <taxon>Bacteria</taxon>
        <taxon>Bacillati</taxon>
        <taxon>Bacillota</taxon>
        <taxon>Clostridia</taxon>
        <taxon>Peptostreptococcales</taxon>
        <taxon>Natronincolaceae</taxon>
        <taxon>Alkaliphilus</taxon>
    </lineage>
</organism>
<proteinExistence type="predicted"/>
<dbReference type="InterPro" id="IPR011397">
    <property type="entry name" value="YhfC"/>
</dbReference>
<gene>
    <name evidence="2" type="ORF">F8153_10925</name>
</gene>
<keyword evidence="1" id="KW-0472">Membrane</keyword>
<keyword evidence="2" id="KW-0482">Metalloprotease</keyword>
<keyword evidence="3" id="KW-1185">Reference proteome</keyword>
<dbReference type="Pfam" id="PF10086">
    <property type="entry name" value="YhfC"/>
    <property type="match status" value="1"/>
</dbReference>
<protein>
    <submittedName>
        <fullName evidence="2">YhfC family intramembrane metalloprotease</fullName>
    </submittedName>
</protein>
<dbReference type="OrthoDB" id="9807167at2"/>
<sequence>MVSSLSIFFMFVSLIISFLVPIALAIYICRVKKASVVSVLVGGLIFFVFQIITRIPLLKMLEKEPWYNNIMSNIWIYILFLSITAGLFEEVGRFLGFKFLLKNKLDWKNGVAFGIGHGGIEAIYLLGFTSINNIVYSFMINGGIFDTTIGSLLPLGVGDYLKEQLINLPSAAFLAGGVERLFTIVVHIAFSLIVLMAVKRKQFKYVIYSILLHAFLNGSLVTLMYWKWNIWIVEGILGTFVLIALKFIMASRERIDEDHGSFIIE</sequence>
<feature type="transmembrane region" description="Helical" evidence="1">
    <location>
        <begin position="6"/>
        <end position="29"/>
    </location>
</feature>
<keyword evidence="1" id="KW-0812">Transmembrane</keyword>
<keyword evidence="1" id="KW-1133">Transmembrane helix</keyword>
<feature type="transmembrane region" description="Helical" evidence="1">
    <location>
        <begin position="231"/>
        <end position="249"/>
    </location>
</feature>
<evidence type="ECO:0000256" key="1">
    <source>
        <dbReference type="SAM" id="Phobius"/>
    </source>
</evidence>
<comment type="caution">
    <text evidence="2">The sequence shown here is derived from an EMBL/GenBank/DDBJ whole genome shotgun (WGS) entry which is preliminary data.</text>
</comment>
<dbReference type="RefSeq" id="WP_151866386.1">
    <property type="nucleotide sequence ID" value="NZ_WBZB01000039.1"/>
</dbReference>
<keyword evidence="2" id="KW-0378">Hydrolase</keyword>
<dbReference type="PIRSF" id="PIRSF033101">
    <property type="entry name" value="UCP033101"/>
    <property type="match status" value="1"/>
</dbReference>
<name>A0A833M9J3_9FIRM</name>
<feature type="transmembrane region" description="Helical" evidence="1">
    <location>
        <begin position="75"/>
        <end position="101"/>
    </location>
</feature>
<evidence type="ECO:0000313" key="2">
    <source>
        <dbReference type="EMBL" id="KAB3528830.1"/>
    </source>
</evidence>
<feature type="transmembrane region" description="Helical" evidence="1">
    <location>
        <begin position="181"/>
        <end position="198"/>
    </location>
</feature>